<reference evidence="2 3" key="1">
    <citation type="submission" date="2023-04" db="EMBL/GenBank/DDBJ databases">
        <title>A long-awaited taxogenomic arrangement of the family Halomonadaceae.</title>
        <authorList>
            <person name="De La Haba R."/>
            <person name="Chuvochina M."/>
            <person name="Wittouck S."/>
            <person name="Arahal D.R."/>
            <person name="Sanchez-Porro C."/>
            <person name="Hugenholtz P."/>
            <person name="Ventosa A."/>
        </authorList>
    </citation>
    <scope>NUCLEOTIDE SEQUENCE [LARGE SCALE GENOMIC DNA]</scope>
    <source>
        <strain evidence="2 3">DSM 23530</strain>
    </source>
</reference>
<name>A0ABU1G2Z8_9GAMM</name>
<evidence type="ECO:0000313" key="3">
    <source>
        <dbReference type="Proteomes" id="UP001264519"/>
    </source>
</evidence>
<keyword evidence="3" id="KW-1185">Reference proteome</keyword>
<protein>
    <submittedName>
        <fullName evidence="2">Uncharacterized protein</fullName>
    </submittedName>
</protein>
<comment type="caution">
    <text evidence="2">The sequence shown here is derived from an EMBL/GenBank/DDBJ whole genome shotgun (WGS) entry which is preliminary data.</text>
</comment>
<organism evidence="2 3">
    <name type="scientific">Halomonas koreensis</name>
    <dbReference type="NCBI Taxonomy" id="245385"/>
    <lineage>
        <taxon>Bacteria</taxon>
        <taxon>Pseudomonadati</taxon>
        <taxon>Pseudomonadota</taxon>
        <taxon>Gammaproteobacteria</taxon>
        <taxon>Oceanospirillales</taxon>
        <taxon>Halomonadaceae</taxon>
        <taxon>Halomonas</taxon>
    </lineage>
</organism>
<accession>A0ABU1G2Z8</accession>
<dbReference type="EMBL" id="JARWAK010000008">
    <property type="protein sequence ID" value="MDR5867275.1"/>
    <property type="molecule type" value="Genomic_DNA"/>
</dbReference>
<gene>
    <name evidence="2" type="ORF">QC818_10780</name>
</gene>
<evidence type="ECO:0000313" key="2">
    <source>
        <dbReference type="EMBL" id="MDR5867275.1"/>
    </source>
</evidence>
<dbReference type="Proteomes" id="UP001264519">
    <property type="component" value="Unassembled WGS sequence"/>
</dbReference>
<sequence length="402" mass="44195">MTADVLRFPHQARPRRSQQVTSWNADEDEALDALPLECQVIYLRVMRRHMDYATGIVGRVRRIDYRQILERLEYRPPAGSREEPVTYSRDQVKRLIQRLVTAGLLVRLHDTTRGVAPMEFYLPLADADGVPEAVAGQEGAENPQGGAENSPPRQNPHGAGAGTGQPATEGAEIPQGVRHGSATGGAPRQNPHGRASGEGQPARGAPREERHPSGTSGVEANASTSTNARETGSTDAGAQPRPPKERPDAAIQNRSASQWGTADDLALAEWMAARVDALPGGTERRSMAAWANEIRLMRERDGRELRHIRALFAWANRDEFWQVNIRSPRKLRAQWKPLAMRRNQERERAKAQEARHAQQPAGGQGAGRRRMSAQEARAQARAQQQGGSGNVYDGDCTPRDGE</sequence>
<feature type="region of interest" description="Disordered" evidence="1">
    <location>
        <begin position="340"/>
        <end position="402"/>
    </location>
</feature>
<feature type="compositionally biased region" description="Polar residues" evidence="1">
    <location>
        <begin position="213"/>
        <end position="236"/>
    </location>
</feature>
<evidence type="ECO:0000256" key="1">
    <source>
        <dbReference type="SAM" id="MobiDB-lite"/>
    </source>
</evidence>
<feature type="region of interest" description="Disordered" evidence="1">
    <location>
        <begin position="135"/>
        <end position="260"/>
    </location>
</feature>
<proteinExistence type="predicted"/>
<dbReference type="RefSeq" id="WP_309652868.1">
    <property type="nucleotide sequence ID" value="NZ_JARWAK010000008.1"/>
</dbReference>
<feature type="region of interest" description="Disordered" evidence="1">
    <location>
        <begin position="1"/>
        <end position="21"/>
    </location>
</feature>
<feature type="compositionally biased region" description="Basic and acidic residues" evidence="1">
    <location>
        <begin position="342"/>
        <end position="356"/>
    </location>
</feature>
<feature type="compositionally biased region" description="Low complexity" evidence="1">
    <location>
        <begin position="373"/>
        <end position="385"/>
    </location>
</feature>